<comment type="caution">
    <text evidence="2">The sequence shown here is derived from an EMBL/GenBank/DDBJ whole genome shotgun (WGS) entry which is preliminary data.</text>
</comment>
<accession>A0AAV7VFV8</accession>
<dbReference type="EMBL" id="JANPWB010000003">
    <property type="protein sequence ID" value="KAJ1200494.1"/>
    <property type="molecule type" value="Genomic_DNA"/>
</dbReference>
<dbReference type="AlphaFoldDB" id="A0AAV7VFV8"/>
<protein>
    <submittedName>
        <fullName evidence="2">Uncharacterized protein</fullName>
    </submittedName>
</protein>
<sequence length="256" mass="26837">MDGQVMEALRLLRKAGRLDLLADGGDHCARPARHTASGVAAAVAACSPPRGKRGRAPAQVRGLGLGRGGGCEASARQKAGGSVRRPRPLGAQLSVQVEAKGKEDRTGVARLAKGARGLTVRQEQNSRKGGPEAGPLGQAGASSAAHRRRAGRQARPTPHREARLGTPIPSKKKGKGRMTTALGKGRCSQLGEEQVVFVAALEVSGQDRDGWRAPRGVSNHRACWEGGPQRTVVVHGQQRAGTGATYWNGVMMQPQK</sequence>
<organism evidence="2 3">
    <name type="scientific">Pleurodeles waltl</name>
    <name type="common">Iberian ribbed newt</name>
    <dbReference type="NCBI Taxonomy" id="8319"/>
    <lineage>
        <taxon>Eukaryota</taxon>
        <taxon>Metazoa</taxon>
        <taxon>Chordata</taxon>
        <taxon>Craniata</taxon>
        <taxon>Vertebrata</taxon>
        <taxon>Euteleostomi</taxon>
        <taxon>Amphibia</taxon>
        <taxon>Batrachia</taxon>
        <taxon>Caudata</taxon>
        <taxon>Salamandroidea</taxon>
        <taxon>Salamandridae</taxon>
        <taxon>Pleurodelinae</taxon>
        <taxon>Pleurodeles</taxon>
    </lineage>
</organism>
<evidence type="ECO:0000313" key="3">
    <source>
        <dbReference type="Proteomes" id="UP001066276"/>
    </source>
</evidence>
<feature type="region of interest" description="Disordered" evidence="1">
    <location>
        <begin position="49"/>
        <end position="179"/>
    </location>
</feature>
<proteinExistence type="predicted"/>
<gene>
    <name evidence="2" type="ORF">NDU88_004318</name>
</gene>
<dbReference type="Proteomes" id="UP001066276">
    <property type="component" value="Chromosome 2_1"/>
</dbReference>
<name>A0AAV7VFV8_PLEWA</name>
<evidence type="ECO:0000256" key="1">
    <source>
        <dbReference type="SAM" id="MobiDB-lite"/>
    </source>
</evidence>
<reference evidence="2" key="1">
    <citation type="journal article" date="2022" name="bioRxiv">
        <title>Sequencing and chromosome-scale assembly of the giantPleurodeles waltlgenome.</title>
        <authorList>
            <person name="Brown T."/>
            <person name="Elewa A."/>
            <person name="Iarovenko S."/>
            <person name="Subramanian E."/>
            <person name="Araus A.J."/>
            <person name="Petzold A."/>
            <person name="Susuki M."/>
            <person name="Suzuki K.-i.T."/>
            <person name="Hayashi T."/>
            <person name="Toyoda A."/>
            <person name="Oliveira C."/>
            <person name="Osipova E."/>
            <person name="Leigh N.D."/>
            <person name="Simon A."/>
            <person name="Yun M.H."/>
        </authorList>
    </citation>
    <scope>NUCLEOTIDE SEQUENCE</scope>
    <source>
        <strain evidence="2">20211129_DDA</strain>
        <tissue evidence="2">Liver</tissue>
    </source>
</reference>
<keyword evidence="3" id="KW-1185">Reference proteome</keyword>
<evidence type="ECO:0000313" key="2">
    <source>
        <dbReference type="EMBL" id="KAJ1200494.1"/>
    </source>
</evidence>